<dbReference type="GO" id="GO:0160105">
    <property type="term" value="F:tRNA (adenine(22)-N1)-methyltransferase activity"/>
    <property type="evidence" value="ECO:0007669"/>
    <property type="project" value="InterPro"/>
</dbReference>
<dbReference type="RefSeq" id="WP_154553549.1">
    <property type="nucleotide sequence ID" value="NZ_JAQXUZ010000021.1"/>
</dbReference>
<dbReference type="Proteomes" id="UP000469424">
    <property type="component" value="Unassembled WGS sequence"/>
</dbReference>
<dbReference type="InterPro" id="IPR029063">
    <property type="entry name" value="SAM-dependent_MTases_sf"/>
</dbReference>
<dbReference type="GO" id="GO:0032259">
    <property type="term" value="P:methylation"/>
    <property type="evidence" value="ECO:0007669"/>
    <property type="project" value="UniProtKB-KW"/>
</dbReference>
<evidence type="ECO:0000313" key="1">
    <source>
        <dbReference type="EMBL" id="MST69984.1"/>
    </source>
</evidence>
<comment type="caution">
    <text evidence="1">The sequence shown here is derived from an EMBL/GenBank/DDBJ whole genome shotgun (WGS) entry which is preliminary data.</text>
</comment>
<dbReference type="InterPro" id="IPR006901">
    <property type="entry name" value="TrmK"/>
</dbReference>
<accession>A0A6N7XGF5</accession>
<keyword evidence="2" id="KW-1185">Reference proteome</keyword>
<organism evidence="1 2">
    <name type="scientific">Mogibacterium kristiansenii</name>
    <dbReference type="NCBI Taxonomy" id="2606708"/>
    <lineage>
        <taxon>Bacteria</taxon>
        <taxon>Bacillati</taxon>
        <taxon>Bacillota</taxon>
        <taxon>Clostridia</taxon>
        <taxon>Peptostreptococcales</taxon>
        <taxon>Anaerovoracaceae</taxon>
        <taxon>Mogibacterium</taxon>
    </lineage>
</organism>
<keyword evidence="1" id="KW-0808">Transferase</keyword>
<reference evidence="1 2" key="1">
    <citation type="submission" date="2019-08" db="EMBL/GenBank/DDBJ databases">
        <title>In-depth cultivation of the pig gut microbiome towards novel bacterial diversity and tailored functional studies.</title>
        <authorList>
            <person name="Wylensek D."/>
            <person name="Hitch T.C.A."/>
            <person name="Clavel T."/>
        </authorList>
    </citation>
    <scope>NUCLEOTIDE SEQUENCE [LARGE SCALE GENOMIC DNA]</scope>
    <source>
        <strain evidence="1 2">WCA-MUC-591-APC-4B</strain>
    </source>
</reference>
<dbReference type="AlphaFoldDB" id="A0A6N7XGF5"/>
<dbReference type="PANTHER" id="PTHR38451">
    <property type="entry name" value="TRNA (ADENINE(22)-N(1))-METHYLTRANSFERASE"/>
    <property type="match status" value="1"/>
</dbReference>
<keyword evidence="1" id="KW-0489">Methyltransferase</keyword>
<protein>
    <submittedName>
        <fullName evidence="1">SAM-dependent methyltransferase</fullName>
    </submittedName>
</protein>
<gene>
    <name evidence="1" type="ORF">FYJ65_01280</name>
</gene>
<sequence length="250" mass="28583">MRISKRLEALYEAVNPGESVADIGTDHGYVPILLLQNGISEKVILSDISTGSLAKAEENFRQMGIEIPETCFRIGDGLSSIEPGEVDALIIGGLGGRTIRQILADDPEKTATYRKLILQPRNNSGELRYYLYQQGYDIRREILAPEGKFVCEVIVAVKTTEEKRTPPYDAQDIRWKYPESMISCNPELLGQRIGWLSGRLLEQVESLRKSKDVPQERIRKLLEQRDYILELEKRNKKYHEEHYGEKTQCN</sequence>
<name>A0A6N7XGF5_9FIRM</name>
<dbReference type="PIRSF" id="PIRSF018637">
    <property type="entry name" value="TrmK"/>
    <property type="match status" value="1"/>
</dbReference>
<dbReference type="PANTHER" id="PTHR38451:SF1">
    <property type="entry name" value="TRNA (ADENINE(22)-N(1))-METHYLTRANSFERASE"/>
    <property type="match status" value="1"/>
</dbReference>
<dbReference type="Pfam" id="PF12847">
    <property type="entry name" value="Methyltransf_18"/>
    <property type="match status" value="1"/>
</dbReference>
<evidence type="ECO:0000313" key="2">
    <source>
        <dbReference type="Proteomes" id="UP000469424"/>
    </source>
</evidence>
<dbReference type="EMBL" id="VUNA01000002">
    <property type="protein sequence ID" value="MST69984.1"/>
    <property type="molecule type" value="Genomic_DNA"/>
</dbReference>
<dbReference type="SUPFAM" id="SSF53335">
    <property type="entry name" value="S-adenosyl-L-methionine-dependent methyltransferases"/>
    <property type="match status" value="1"/>
</dbReference>
<dbReference type="Gene3D" id="3.40.50.150">
    <property type="entry name" value="Vaccinia Virus protein VP39"/>
    <property type="match status" value="1"/>
</dbReference>
<proteinExistence type="predicted"/>